<evidence type="ECO:0000313" key="2">
    <source>
        <dbReference type="EMBL" id="AJE32522.1"/>
    </source>
</evidence>
<organism evidence="2 3">
    <name type="scientific">Corynebacterium humireducens NBRC 106098 = DSM 45392</name>
    <dbReference type="NCBI Taxonomy" id="1223515"/>
    <lineage>
        <taxon>Bacteria</taxon>
        <taxon>Bacillati</taxon>
        <taxon>Actinomycetota</taxon>
        <taxon>Actinomycetes</taxon>
        <taxon>Mycobacteriales</taxon>
        <taxon>Corynebacteriaceae</taxon>
        <taxon>Corynebacterium</taxon>
    </lineage>
</organism>
<sequence>MSTPRKTTARKATPEKEPAETPADDIFPEDPATEQAAADGEPAKDTAGDPGEETPGHVTSVDGDTVIITPIDPADTPVLARRLLDAADDPAQVATVTSPSGWRVPASVATTAGLA</sequence>
<dbReference type="KEGG" id="chm:B842_03345"/>
<keyword evidence="3" id="KW-1185">Reference proteome</keyword>
<dbReference type="STRING" id="1223515.B842_03345"/>
<dbReference type="HOGENOM" id="CLU_2104892_0_0_11"/>
<feature type="compositionally biased region" description="Acidic residues" evidence="1">
    <location>
        <begin position="22"/>
        <end position="32"/>
    </location>
</feature>
<proteinExistence type="predicted"/>
<feature type="region of interest" description="Disordered" evidence="1">
    <location>
        <begin position="1"/>
        <end position="64"/>
    </location>
</feature>
<name>A0A0B5D5Y8_9CORY</name>
<dbReference type="Proteomes" id="UP000031524">
    <property type="component" value="Chromosome"/>
</dbReference>
<reference evidence="2 3" key="1">
    <citation type="submission" date="2013-04" db="EMBL/GenBank/DDBJ databases">
        <title>Complete genome sequence of Corynebacterium humireducens DSM 45392(T), isolated from a wastewater-fed microbial fuel cell.</title>
        <authorList>
            <person name="Ruckert C."/>
            <person name="Albersmeier A."/>
            <person name="Kalinowski J."/>
        </authorList>
    </citation>
    <scope>NUCLEOTIDE SEQUENCE [LARGE SCALE GENOMIC DNA]</scope>
    <source>
        <strain evidence="3">MFC-5</strain>
    </source>
</reference>
<evidence type="ECO:0000256" key="1">
    <source>
        <dbReference type="SAM" id="MobiDB-lite"/>
    </source>
</evidence>
<dbReference type="AlphaFoldDB" id="A0A0B5D5Y8"/>
<protein>
    <submittedName>
        <fullName evidence="2">Uncharacterized protein</fullName>
    </submittedName>
</protein>
<gene>
    <name evidence="2" type="ORF">B842_03345</name>
</gene>
<dbReference type="RefSeq" id="WP_040085199.1">
    <property type="nucleotide sequence ID" value="NZ_BCSU01000030.1"/>
</dbReference>
<dbReference type="EMBL" id="CP005286">
    <property type="protein sequence ID" value="AJE32522.1"/>
    <property type="molecule type" value="Genomic_DNA"/>
</dbReference>
<evidence type="ECO:0000313" key="3">
    <source>
        <dbReference type="Proteomes" id="UP000031524"/>
    </source>
</evidence>
<accession>A0A0B5D5Y8</accession>